<keyword evidence="1" id="KW-0732">Signal</keyword>
<reference evidence="2 3" key="1">
    <citation type="submission" date="2020-04" db="EMBL/GenBank/DDBJ databases">
        <authorList>
            <person name="De Canck E."/>
        </authorList>
    </citation>
    <scope>NUCLEOTIDE SEQUENCE [LARGE SCALE GENOMIC DNA]</scope>
    <source>
        <strain evidence="2 3">LMG 28688</strain>
    </source>
</reference>
<dbReference type="InterPro" id="IPR025975">
    <property type="entry name" value="Polysacc_lyase"/>
</dbReference>
<dbReference type="Pfam" id="PF14099">
    <property type="entry name" value="Polysacc_lyase"/>
    <property type="match status" value="1"/>
</dbReference>
<protein>
    <recommendedName>
        <fullName evidence="4">Polysaccharide lyase</fullName>
    </recommendedName>
</protein>
<accession>A0A6J5GWQ6</accession>
<dbReference type="Proteomes" id="UP000494119">
    <property type="component" value="Unassembled WGS sequence"/>
</dbReference>
<evidence type="ECO:0000313" key="2">
    <source>
        <dbReference type="EMBL" id="CAB3806655.1"/>
    </source>
</evidence>
<keyword evidence="3" id="KW-1185">Reference proteome</keyword>
<gene>
    <name evidence="2" type="ORF">LMG28688_06377</name>
</gene>
<dbReference type="Gene3D" id="2.60.120.200">
    <property type="match status" value="1"/>
</dbReference>
<feature type="signal peptide" evidence="1">
    <location>
        <begin position="1"/>
        <end position="24"/>
    </location>
</feature>
<sequence length="266" mass="29942">MRSELDKAWLAAIFLLVTPCTVLADASGTPGFDVLFSSAWGHGVDSKIQYQMPNRDSIQVVDLANSAMPHALKVTISRDENYENVANGVPRAEISFGEYIKFHRNEEYFVRWQTYIPGNYKFDKKQPEVIMQIHQGAQIHWGYPTFALFFSTDTGYGVRSRTGQSTDSVGKIFGSPEADRGRVVDWTLRYIPDDTGENAVTELLKDGGVVFQTRGVPNAYPGDDAAYLKFGLYKAGWKTKPTDVDIRTMYFGRVSILRRNSSNLNR</sequence>
<evidence type="ECO:0000256" key="1">
    <source>
        <dbReference type="SAM" id="SignalP"/>
    </source>
</evidence>
<proteinExistence type="predicted"/>
<organism evidence="2 3">
    <name type="scientific">Paraburkholderia caffeinitolerans</name>
    <dbReference type="NCBI Taxonomy" id="1723730"/>
    <lineage>
        <taxon>Bacteria</taxon>
        <taxon>Pseudomonadati</taxon>
        <taxon>Pseudomonadota</taxon>
        <taxon>Betaproteobacteria</taxon>
        <taxon>Burkholderiales</taxon>
        <taxon>Burkholderiaceae</taxon>
        <taxon>Paraburkholderia</taxon>
    </lineage>
</organism>
<evidence type="ECO:0008006" key="4">
    <source>
        <dbReference type="Google" id="ProtNLM"/>
    </source>
</evidence>
<dbReference type="EMBL" id="CADIKL010000050">
    <property type="protein sequence ID" value="CAB3806655.1"/>
    <property type="molecule type" value="Genomic_DNA"/>
</dbReference>
<feature type="chain" id="PRO_5026793594" description="Polysaccharide lyase" evidence="1">
    <location>
        <begin position="25"/>
        <end position="266"/>
    </location>
</feature>
<evidence type="ECO:0000313" key="3">
    <source>
        <dbReference type="Proteomes" id="UP000494119"/>
    </source>
</evidence>
<dbReference type="AlphaFoldDB" id="A0A6J5GWQ6"/>
<name>A0A6J5GWQ6_9BURK</name>